<dbReference type="AlphaFoldDB" id="A0AAD5VFS4"/>
<evidence type="ECO:0008006" key="8">
    <source>
        <dbReference type="Google" id="ProtNLM"/>
    </source>
</evidence>
<dbReference type="InterPro" id="IPR032862">
    <property type="entry name" value="ALKBH6"/>
</dbReference>
<dbReference type="GO" id="GO:0046872">
    <property type="term" value="F:metal ion binding"/>
    <property type="evidence" value="ECO:0007669"/>
    <property type="project" value="UniProtKB-KW"/>
</dbReference>
<keyword evidence="3" id="KW-0223">Dioxygenase</keyword>
<evidence type="ECO:0000256" key="1">
    <source>
        <dbReference type="ARBA" id="ARBA00007879"/>
    </source>
</evidence>
<dbReference type="SUPFAM" id="SSF51197">
    <property type="entry name" value="Clavaminate synthase-like"/>
    <property type="match status" value="1"/>
</dbReference>
<dbReference type="Proteomes" id="UP001213000">
    <property type="component" value="Unassembled WGS sequence"/>
</dbReference>
<gene>
    <name evidence="6" type="ORF">NP233_g11761</name>
</gene>
<evidence type="ECO:0000256" key="3">
    <source>
        <dbReference type="ARBA" id="ARBA00022964"/>
    </source>
</evidence>
<keyword evidence="7" id="KW-1185">Reference proteome</keyword>
<keyword evidence="5" id="KW-0408">Iron</keyword>
<proteinExistence type="inferred from homology"/>
<comment type="similarity">
    <text evidence="1">Belongs to the alkB family.</text>
</comment>
<accession>A0AAD5VFS4</accession>
<comment type="caution">
    <text evidence="6">The sequence shown here is derived from an EMBL/GenBank/DDBJ whole genome shotgun (WGS) entry which is preliminary data.</text>
</comment>
<evidence type="ECO:0000256" key="2">
    <source>
        <dbReference type="ARBA" id="ARBA00022723"/>
    </source>
</evidence>
<evidence type="ECO:0000256" key="4">
    <source>
        <dbReference type="ARBA" id="ARBA00023002"/>
    </source>
</evidence>
<sequence length="298" mass="33480">MEIENDVIKNHRLDGYDVFYVPNFLSAEEEDYVLRKPHEDGPKYFPVVATISLGSHTVFNYYRYKKGSTEIEDNKEKVIDKEPVLSMLLEPRSLVVSYGDMYTSYLHGIEPIEEDFILSPDRAPDFPATENLSSIPRGAISVANWESLGNKVTKRIMVNNVSEPRIFADFSKLERRILRLKAAGHNRSIEYGCNLLQDPKIHGVGIHKGPSGDFSTPEWSVLISGHLRWIGCSTDLELTFPVQITDGAKSPRLEPGVDLESTRSEALALVVAFTEIGSESLWFGMGLNPINADKFRST</sequence>
<dbReference type="EMBL" id="JANIEX010001489">
    <property type="protein sequence ID" value="KAJ3557361.1"/>
    <property type="molecule type" value="Genomic_DNA"/>
</dbReference>
<keyword evidence="2" id="KW-0479">Metal-binding</keyword>
<dbReference type="GO" id="GO:0005634">
    <property type="term" value="C:nucleus"/>
    <property type="evidence" value="ECO:0007669"/>
    <property type="project" value="TreeGrafter"/>
</dbReference>
<dbReference type="GO" id="GO:0051213">
    <property type="term" value="F:dioxygenase activity"/>
    <property type="evidence" value="ECO:0007669"/>
    <property type="project" value="UniProtKB-KW"/>
</dbReference>
<evidence type="ECO:0000256" key="5">
    <source>
        <dbReference type="ARBA" id="ARBA00023004"/>
    </source>
</evidence>
<keyword evidence="4" id="KW-0560">Oxidoreductase</keyword>
<dbReference type="PANTHER" id="PTHR46030">
    <property type="entry name" value="ALPHA-KETOGLUTARATE-DEPENDENT DIOXYGENASE ALKB HOMOLOG 6"/>
    <property type="match status" value="1"/>
</dbReference>
<evidence type="ECO:0000313" key="6">
    <source>
        <dbReference type="EMBL" id="KAJ3557361.1"/>
    </source>
</evidence>
<reference evidence="6" key="1">
    <citation type="submission" date="2022-07" db="EMBL/GenBank/DDBJ databases">
        <title>Genome Sequence of Leucocoprinus birnbaumii.</title>
        <authorList>
            <person name="Buettner E."/>
        </authorList>
    </citation>
    <scope>NUCLEOTIDE SEQUENCE</scope>
    <source>
        <strain evidence="6">VT141</strain>
    </source>
</reference>
<organism evidence="6 7">
    <name type="scientific">Leucocoprinus birnbaumii</name>
    <dbReference type="NCBI Taxonomy" id="56174"/>
    <lineage>
        <taxon>Eukaryota</taxon>
        <taxon>Fungi</taxon>
        <taxon>Dikarya</taxon>
        <taxon>Basidiomycota</taxon>
        <taxon>Agaricomycotina</taxon>
        <taxon>Agaricomycetes</taxon>
        <taxon>Agaricomycetidae</taxon>
        <taxon>Agaricales</taxon>
        <taxon>Agaricineae</taxon>
        <taxon>Agaricaceae</taxon>
        <taxon>Leucocoprinus</taxon>
    </lineage>
</organism>
<protein>
    <recommendedName>
        <fullName evidence="8">Fe2OG dioxygenase domain-containing protein</fullName>
    </recommendedName>
</protein>
<dbReference type="Gene3D" id="2.60.120.590">
    <property type="entry name" value="Alpha-ketoglutarate-dependent dioxygenase AlkB-like"/>
    <property type="match status" value="1"/>
</dbReference>
<dbReference type="InterPro" id="IPR037151">
    <property type="entry name" value="AlkB-like_sf"/>
</dbReference>
<evidence type="ECO:0000313" key="7">
    <source>
        <dbReference type="Proteomes" id="UP001213000"/>
    </source>
</evidence>
<name>A0AAD5VFS4_9AGAR</name>
<dbReference type="PANTHER" id="PTHR46030:SF1">
    <property type="entry name" value="ALPHA-KETOGLUTARATE-DEPENDENT DIOXYGENASE ALKB HOMOLOG 6"/>
    <property type="match status" value="1"/>
</dbReference>